<feature type="region of interest" description="Disordered" evidence="3">
    <location>
        <begin position="1"/>
        <end position="24"/>
    </location>
</feature>
<feature type="DNA-binding region" description="TEA" evidence="2">
    <location>
        <begin position="24"/>
        <end position="96"/>
    </location>
</feature>
<evidence type="ECO:0000256" key="3">
    <source>
        <dbReference type="SAM" id="MobiDB-lite"/>
    </source>
</evidence>
<evidence type="ECO:0000256" key="1">
    <source>
        <dbReference type="ARBA" id="ARBA00008421"/>
    </source>
</evidence>
<dbReference type="AlphaFoldDB" id="A0A0C3G8Q3"/>
<dbReference type="HOGENOM" id="CLU_039062_0_0_1"/>
<evidence type="ECO:0000313" key="5">
    <source>
        <dbReference type="EMBL" id="KIM87031.1"/>
    </source>
</evidence>
<dbReference type="InterPro" id="IPR000818">
    <property type="entry name" value="TEA/ATTS_dom"/>
</dbReference>
<feature type="compositionally biased region" description="Polar residues" evidence="3">
    <location>
        <begin position="247"/>
        <end position="261"/>
    </location>
</feature>
<feature type="region of interest" description="Disordered" evidence="3">
    <location>
        <begin position="511"/>
        <end position="532"/>
    </location>
</feature>
<dbReference type="Gene3D" id="6.10.20.40">
    <property type="entry name" value="TEA/ATTS domain"/>
    <property type="match status" value="1"/>
</dbReference>
<reference evidence="5 6" key="1">
    <citation type="submission" date="2014-04" db="EMBL/GenBank/DDBJ databases">
        <authorList>
            <consortium name="DOE Joint Genome Institute"/>
            <person name="Kuo A."/>
            <person name="Tarkka M."/>
            <person name="Buscot F."/>
            <person name="Kohler A."/>
            <person name="Nagy L.G."/>
            <person name="Floudas D."/>
            <person name="Copeland A."/>
            <person name="Barry K.W."/>
            <person name="Cichocki N."/>
            <person name="Veneault-Fourrey C."/>
            <person name="LaButti K."/>
            <person name="Lindquist E.A."/>
            <person name="Lipzen A."/>
            <person name="Lundell T."/>
            <person name="Morin E."/>
            <person name="Murat C."/>
            <person name="Sun H."/>
            <person name="Tunlid A."/>
            <person name="Henrissat B."/>
            <person name="Grigoriev I.V."/>
            <person name="Hibbett D.S."/>
            <person name="Martin F."/>
            <person name="Nordberg H.P."/>
            <person name="Cantor M.N."/>
            <person name="Hua S.X."/>
        </authorList>
    </citation>
    <scope>NUCLEOTIDE SEQUENCE [LARGE SCALE GENOMIC DNA]</scope>
    <source>
        <strain evidence="5 6">F 1598</strain>
    </source>
</reference>
<feature type="compositionally biased region" description="Polar residues" evidence="3">
    <location>
        <begin position="1"/>
        <end position="15"/>
    </location>
</feature>
<feature type="compositionally biased region" description="Pro residues" evidence="3">
    <location>
        <begin position="517"/>
        <end position="532"/>
    </location>
</feature>
<dbReference type="GO" id="GO:0003700">
    <property type="term" value="F:DNA-binding transcription factor activity"/>
    <property type="evidence" value="ECO:0007669"/>
    <property type="project" value="InterPro"/>
</dbReference>
<dbReference type="SMART" id="SM00426">
    <property type="entry name" value="TEA"/>
    <property type="match status" value="1"/>
</dbReference>
<keyword evidence="6" id="KW-1185">Reference proteome</keyword>
<dbReference type="PROSITE" id="PS51088">
    <property type="entry name" value="TEA_2"/>
    <property type="match status" value="1"/>
</dbReference>
<dbReference type="Pfam" id="PF01285">
    <property type="entry name" value="TEA"/>
    <property type="match status" value="1"/>
</dbReference>
<feature type="domain" description="TEA" evidence="4">
    <location>
        <begin position="24"/>
        <end position="96"/>
    </location>
</feature>
<dbReference type="InterPro" id="IPR038096">
    <property type="entry name" value="TEA/ATTS_sf"/>
</dbReference>
<evidence type="ECO:0000256" key="2">
    <source>
        <dbReference type="PROSITE-ProRule" id="PRU00505"/>
    </source>
</evidence>
<gene>
    <name evidence="5" type="ORF">PILCRDRAFT_815466</name>
</gene>
<proteinExistence type="inferred from homology"/>
<evidence type="ECO:0000313" key="6">
    <source>
        <dbReference type="Proteomes" id="UP000054166"/>
    </source>
</evidence>
<protein>
    <recommendedName>
        <fullName evidence="4">TEA domain-containing protein</fullName>
    </recommendedName>
</protein>
<dbReference type="OrthoDB" id="10006572at2759"/>
<evidence type="ECO:0000259" key="4">
    <source>
        <dbReference type="PROSITE" id="PS51088"/>
    </source>
</evidence>
<dbReference type="EMBL" id="KN832980">
    <property type="protein sequence ID" value="KIM87031.1"/>
    <property type="molecule type" value="Genomic_DNA"/>
</dbReference>
<organism evidence="5 6">
    <name type="scientific">Piloderma croceum (strain F 1598)</name>
    <dbReference type="NCBI Taxonomy" id="765440"/>
    <lineage>
        <taxon>Eukaryota</taxon>
        <taxon>Fungi</taxon>
        <taxon>Dikarya</taxon>
        <taxon>Basidiomycota</taxon>
        <taxon>Agaricomycotina</taxon>
        <taxon>Agaricomycetes</taxon>
        <taxon>Agaricomycetidae</taxon>
        <taxon>Atheliales</taxon>
        <taxon>Atheliaceae</taxon>
        <taxon>Piloderma</taxon>
    </lineage>
</organism>
<dbReference type="Proteomes" id="UP000054166">
    <property type="component" value="Unassembled WGS sequence"/>
</dbReference>
<feature type="region of interest" description="Disordered" evidence="3">
    <location>
        <begin position="390"/>
        <end position="412"/>
    </location>
</feature>
<feature type="region of interest" description="Disordered" evidence="3">
    <location>
        <begin position="221"/>
        <end position="280"/>
    </location>
</feature>
<comment type="similarity">
    <text evidence="1">Belongs to the TEC1 family.</text>
</comment>
<feature type="compositionally biased region" description="Low complexity" evidence="3">
    <location>
        <begin position="400"/>
        <end position="409"/>
    </location>
</feature>
<sequence length="532" mass="57792">MKVTTESSSSKSLTPQRKHRKLLKSGEGEVWSEDVEQIFVEGLHQYWESPWATYSRGRSRWRNQFLVDYLAKAGIERSKKQVASHVQVLRNMWKGEKEYHLVAGGEELFLETGLLAPVKQEASDISVLSPAETDDSYLASPLSPSITGFSPPPFKFDEYSGLLQIPSDSSQPASPVGSADSAVGTSDAPINNFSHSRGRSASLPGLHRRYSAAISSPLAPRPASSSFEMHNSQGSSSSSAFPRGSPFFNTEGQAPSSTSVSGPPKGYEFGPATTGQNPLYHHSPLLSPGIPWPPPPLAANRLISIHLFAEGMPPFAIPVGALTSDYHSTAQAPPRLLIRIKLRLPSIDDMHGSPTLHGIHGTISFTRPWVTSATCVTDVYAANVHHSHDLAPLQPPSVDPSTSEPTTELPESELTRCRWLDSTKQTSIYQRIIMDNDTMAVIVYDLDRSISDDSPFAEVVGFQKYRVNSEKATYGPSAVSSSPPYSDYSQTHCPIRSRHATQTSLACALIPVGSSPPAEPRSPPAYTPRPPL</sequence>
<feature type="region of interest" description="Disordered" evidence="3">
    <location>
        <begin position="166"/>
        <end position="204"/>
    </location>
</feature>
<dbReference type="InParanoid" id="A0A0C3G8Q3"/>
<reference evidence="6" key="2">
    <citation type="submission" date="2015-01" db="EMBL/GenBank/DDBJ databases">
        <title>Evolutionary Origins and Diversification of the Mycorrhizal Mutualists.</title>
        <authorList>
            <consortium name="DOE Joint Genome Institute"/>
            <consortium name="Mycorrhizal Genomics Consortium"/>
            <person name="Kohler A."/>
            <person name="Kuo A."/>
            <person name="Nagy L.G."/>
            <person name="Floudas D."/>
            <person name="Copeland A."/>
            <person name="Barry K.W."/>
            <person name="Cichocki N."/>
            <person name="Veneault-Fourrey C."/>
            <person name="LaButti K."/>
            <person name="Lindquist E.A."/>
            <person name="Lipzen A."/>
            <person name="Lundell T."/>
            <person name="Morin E."/>
            <person name="Murat C."/>
            <person name="Riley R."/>
            <person name="Ohm R."/>
            <person name="Sun H."/>
            <person name="Tunlid A."/>
            <person name="Henrissat B."/>
            <person name="Grigoriev I.V."/>
            <person name="Hibbett D.S."/>
            <person name="Martin F."/>
        </authorList>
    </citation>
    <scope>NUCLEOTIDE SEQUENCE [LARGE SCALE GENOMIC DNA]</scope>
    <source>
        <strain evidence="6">F 1598</strain>
    </source>
</reference>
<dbReference type="STRING" id="765440.A0A0C3G8Q3"/>
<name>A0A0C3G8Q3_PILCF</name>
<accession>A0A0C3G8Q3</accession>